<accession>A0A9Q1ARZ0</accession>
<dbReference type="InterPro" id="IPR037383">
    <property type="entry name" value="CCDC87"/>
</dbReference>
<evidence type="ECO:0000256" key="1">
    <source>
        <dbReference type="SAM" id="MobiDB-lite"/>
    </source>
</evidence>
<evidence type="ECO:0000313" key="2">
    <source>
        <dbReference type="EMBL" id="KAJ7307477.1"/>
    </source>
</evidence>
<sequence>MAALGGRGLYALQETEALRQEVREQFQRVLAPLASFPAAYSRQRASLSPEFPLPAVAAAAAPWEKPVPVPISLAALLQRVRRRLELGPSWGHLPARPQAAFRDIILTEVSHIFKDLQRSLYDPAFSAKTNRELYQNLVAYLGLVSQHLFLHYLCLLEHRRALGVFTDCANLARFSAQLTLDCSAFLDVAAVRHRLVTEMKMEARARHRPALDRPPMFPLARRPKETLGCRLGFTIGYFIRLTKPYIPTARRKVAEDIFELESLPSLDMGKIERLNLPTSKEIAFLRKMTCAAVRIPCPSPSREKPKAQRVKPATPSFLKRSQSLPNMRVGRLLADELGIRISPRPLSPDLPFHYAESPEELELRGPARLAEDLQRLVQGCVGKSSERRGKQDDDLELPPLIRALTRRKANELRQEQLQTMLGALQREECMERQRRNTIIAAPASHPQAATINFQVHDRMVVKAADLQVSERAFPEAVALQKCPPIYNHLLGEINNATVKALDASLSTGEEVREMYKELMNTISEDHLKFDAGPLIEPPAVNIDLSGCFASSTLTRRKTEQVINEELSNILPAGPYSPEEVVDTLQTPNLPFKKKSSKREYASWLKWWKKTFNTDDYLKYVGMKESDYLAVIFHLYHSVGEEEEEEKVQKDTLDEAEAKKQRRQRGPPLKKPQSFKPRRSYLSLDFQRASGWEGWGFQMSLIMNLTKSRSGREVWGLWLLLNTSQRTSGPCRED</sequence>
<feature type="compositionally biased region" description="Basic and acidic residues" evidence="1">
    <location>
        <begin position="646"/>
        <end position="658"/>
    </location>
</feature>
<feature type="region of interest" description="Disordered" evidence="1">
    <location>
        <begin position="643"/>
        <end position="674"/>
    </location>
</feature>
<dbReference type="PANTHER" id="PTHR16078">
    <property type="entry name" value="COILED-COIL DOMAIN-CONTAINING PROTEIN 87"/>
    <property type="match status" value="1"/>
</dbReference>
<name>A0A9Q1ARZ0_9SAUR</name>
<dbReference type="EMBL" id="JAPFRF010000019">
    <property type="protein sequence ID" value="KAJ7307477.1"/>
    <property type="molecule type" value="Genomic_DNA"/>
</dbReference>
<comment type="caution">
    <text evidence="2">The sequence shown here is derived from an EMBL/GenBank/DDBJ whole genome shotgun (WGS) entry which is preliminary data.</text>
</comment>
<evidence type="ECO:0000313" key="3">
    <source>
        <dbReference type="Proteomes" id="UP001142489"/>
    </source>
</evidence>
<dbReference type="AlphaFoldDB" id="A0A9Q1ARZ0"/>
<dbReference type="PANTHER" id="PTHR16078:SF1">
    <property type="entry name" value="COILED-COIL DOMAIN-CONTAINING PROTEIN 87"/>
    <property type="match status" value="1"/>
</dbReference>
<keyword evidence="3" id="KW-1185">Reference proteome</keyword>
<dbReference type="Proteomes" id="UP001142489">
    <property type="component" value="Unassembled WGS sequence"/>
</dbReference>
<gene>
    <name evidence="2" type="ORF">JRQ81_009498</name>
</gene>
<reference evidence="2" key="1">
    <citation type="journal article" date="2023" name="DNA Res.">
        <title>Chromosome-level genome assembly of Phrynocephalus forsythii using third-generation DNA sequencing and Hi-C analysis.</title>
        <authorList>
            <person name="Qi Y."/>
            <person name="Zhao W."/>
            <person name="Zhao Y."/>
            <person name="Niu C."/>
            <person name="Cao S."/>
            <person name="Zhang Y."/>
        </authorList>
    </citation>
    <scope>NUCLEOTIDE SEQUENCE</scope>
    <source>
        <tissue evidence="2">Muscle</tissue>
    </source>
</reference>
<organism evidence="2 3">
    <name type="scientific">Phrynocephalus forsythii</name>
    <dbReference type="NCBI Taxonomy" id="171643"/>
    <lineage>
        <taxon>Eukaryota</taxon>
        <taxon>Metazoa</taxon>
        <taxon>Chordata</taxon>
        <taxon>Craniata</taxon>
        <taxon>Vertebrata</taxon>
        <taxon>Euteleostomi</taxon>
        <taxon>Lepidosauria</taxon>
        <taxon>Squamata</taxon>
        <taxon>Bifurcata</taxon>
        <taxon>Unidentata</taxon>
        <taxon>Episquamata</taxon>
        <taxon>Toxicofera</taxon>
        <taxon>Iguania</taxon>
        <taxon>Acrodonta</taxon>
        <taxon>Agamidae</taxon>
        <taxon>Agaminae</taxon>
        <taxon>Phrynocephalus</taxon>
    </lineage>
</organism>
<proteinExistence type="predicted"/>
<evidence type="ECO:0008006" key="4">
    <source>
        <dbReference type="Google" id="ProtNLM"/>
    </source>
</evidence>
<protein>
    <recommendedName>
        <fullName evidence="4">Coiled-coil domain-containing protein 87</fullName>
    </recommendedName>
</protein>
<dbReference type="OrthoDB" id="67750at2759"/>